<dbReference type="InParanoid" id="B9IFR6"/>
<dbReference type="InterPro" id="IPR045851">
    <property type="entry name" value="AMP-bd_C_sf"/>
</dbReference>
<evidence type="ECO:0000259" key="3">
    <source>
        <dbReference type="Pfam" id="PF13193"/>
    </source>
</evidence>
<evidence type="ECO:0000256" key="1">
    <source>
        <dbReference type="ARBA" id="ARBA00006432"/>
    </source>
</evidence>
<sequence length="73" mass="8576">MLKLVRSQLHMFVRSTNSLLTEEDVQKFIAKQVAPFKRLRRVTFINNVPKPASGKILRRELIEKFGPRCKIPR</sequence>
<evidence type="ECO:0000313" key="5">
    <source>
        <dbReference type="Proteomes" id="UP000006729"/>
    </source>
</evidence>
<dbReference type="EMBL" id="CM009305">
    <property type="protein sequence ID" value="PNS98745.1"/>
    <property type="molecule type" value="Genomic_DNA"/>
</dbReference>
<organism evidence="4 5">
    <name type="scientific">Populus trichocarpa</name>
    <name type="common">Western balsam poplar</name>
    <name type="synonym">Populus balsamifera subsp. trichocarpa</name>
    <dbReference type="NCBI Taxonomy" id="3694"/>
    <lineage>
        <taxon>Eukaryota</taxon>
        <taxon>Viridiplantae</taxon>
        <taxon>Streptophyta</taxon>
        <taxon>Embryophyta</taxon>
        <taxon>Tracheophyta</taxon>
        <taxon>Spermatophyta</taxon>
        <taxon>Magnoliopsida</taxon>
        <taxon>eudicotyledons</taxon>
        <taxon>Gunneridae</taxon>
        <taxon>Pentapetalae</taxon>
        <taxon>rosids</taxon>
        <taxon>fabids</taxon>
        <taxon>Malpighiales</taxon>
        <taxon>Salicaceae</taxon>
        <taxon>Saliceae</taxon>
        <taxon>Populus</taxon>
    </lineage>
</organism>
<evidence type="ECO:0000256" key="2">
    <source>
        <dbReference type="ARBA" id="ARBA00022598"/>
    </source>
</evidence>
<dbReference type="STRING" id="3694.B9IFR6"/>
<reference evidence="4 5" key="1">
    <citation type="journal article" date="2006" name="Science">
        <title>The genome of black cottonwood, Populus trichocarpa (Torr. &amp; Gray).</title>
        <authorList>
            <person name="Tuskan G.A."/>
            <person name="Difazio S."/>
            <person name="Jansson S."/>
            <person name="Bohlmann J."/>
            <person name="Grigoriev I."/>
            <person name="Hellsten U."/>
            <person name="Putnam N."/>
            <person name="Ralph S."/>
            <person name="Rombauts S."/>
            <person name="Salamov A."/>
            <person name="Schein J."/>
            <person name="Sterck L."/>
            <person name="Aerts A."/>
            <person name="Bhalerao R.R."/>
            <person name="Bhalerao R.P."/>
            <person name="Blaudez D."/>
            <person name="Boerjan W."/>
            <person name="Brun A."/>
            <person name="Brunner A."/>
            <person name="Busov V."/>
            <person name="Campbell M."/>
            <person name="Carlson J."/>
            <person name="Chalot M."/>
            <person name="Chapman J."/>
            <person name="Chen G.L."/>
            <person name="Cooper D."/>
            <person name="Coutinho P.M."/>
            <person name="Couturier J."/>
            <person name="Covert S."/>
            <person name="Cronk Q."/>
            <person name="Cunningham R."/>
            <person name="Davis J."/>
            <person name="Degroeve S."/>
            <person name="Dejardin A."/>
            <person name="Depamphilis C."/>
            <person name="Detter J."/>
            <person name="Dirks B."/>
            <person name="Dubchak I."/>
            <person name="Duplessis S."/>
            <person name="Ehlting J."/>
            <person name="Ellis B."/>
            <person name="Gendler K."/>
            <person name="Goodstein D."/>
            <person name="Gribskov M."/>
            <person name="Grimwood J."/>
            <person name="Groover A."/>
            <person name="Gunter L."/>
            <person name="Hamberger B."/>
            <person name="Heinze B."/>
            <person name="Helariutta Y."/>
            <person name="Henrissat B."/>
            <person name="Holligan D."/>
            <person name="Holt R."/>
            <person name="Huang W."/>
            <person name="Islam-Faridi N."/>
            <person name="Jones S."/>
            <person name="Jones-Rhoades M."/>
            <person name="Jorgensen R."/>
            <person name="Joshi C."/>
            <person name="Kangasjarvi J."/>
            <person name="Karlsson J."/>
            <person name="Kelleher C."/>
            <person name="Kirkpatrick R."/>
            <person name="Kirst M."/>
            <person name="Kohler A."/>
            <person name="Kalluri U."/>
            <person name="Larimer F."/>
            <person name="Leebens-Mack J."/>
            <person name="Leple J.C."/>
            <person name="Locascio P."/>
            <person name="Lou Y."/>
            <person name="Lucas S."/>
            <person name="Martin F."/>
            <person name="Montanini B."/>
            <person name="Napoli C."/>
            <person name="Nelson D.R."/>
            <person name="Nelson C."/>
            <person name="Nieminen K."/>
            <person name="Nilsson O."/>
            <person name="Pereda V."/>
            <person name="Peter G."/>
            <person name="Philippe R."/>
            <person name="Pilate G."/>
            <person name="Poliakov A."/>
            <person name="Razumovskaya J."/>
            <person name="Richardson P."/>
            <person name="Rinaldi C."/>
            <person name="Ritland K."/>
            <person name="Rouze P."/>
            <person name="Ryaboy D."/>
            <person name="Schmutz J."/>
            <person name="Schrader J."/>
            <person name="Segerman B."/>
            <person name="Shin H."/>
            <person name="Siddiqui A."/>
            <person name="Sterky F."/>
            <person name="Terry A."/>
            <person name="Tsai C.J."/>
            <person name="Uberbacher E."/>
            <person name="Unneberg P."/>
            <person name="Vahala J."/>
            <person name="Wall K."/>
            <person name="Wessler S."/>
            <person name="Yang G."/>
            <person name="Yin T."/>
            <person name="Douglas C."/>
            <person name="Marra M."/>
            <person name="Sandberg G."/>
            <person name="Van de Peer Y."/>
            <person name="Rokhsar D."/>
        </authorList>
    </citation>
    <scope>NUCLEOTIDE SEQUENCE [LARGE SCALE GENOMIC DNA]</scope>
    <source>
        <strain evidence="5">cv. Nisqually</strain>
    </source>
</reference>
<dbReference type="Pfam" id="PF13193">
    <property type="entry name" value="AMP-binding_C"/>
    <property type="match status" value="1"/>
</dbReference>
<dbReference type="SUPFAM" id="SSF56801">
    <property type="entry name" value="Acetyl-CoA synthetase-like"/>
    <property type="match status" value="1"/>
</dbReference>
<dbReference type="InterPro" id="IPR025110">
    <property type="entry name" value="AMP-bd_C"/>
</dbReference>
<keyword evidence="5" id="KW-1185">Reference proteome</keyword>
<dbReference type="eggNOG" id="KOG1176">
    <property type="taxonomic scope" value="Eukaryota"/>
</dbReference>
<dbReference type="PANTHER" id="PTHR24096:SF425">
    <property type="entry name" value="4-COUMARATE--COA LIGASE-LIKE 7"/>
    <property type="match status" value="1"/>
</dbReference>
<feature type="domain" description="AMP-binding enzyme C-terminal" evidence="3">
    <location>
        <begin position="18"/>
        <end position="55"/>
    </location>
</feature>
<dbReference type="AlphaFoldDB" id="B9IFR6"/>
<accession>B9IFR6</accession>
<proteinExistence type="inferred from homology"/>
<keyword evidence="2" id="KW-0436">Ligase</keyword>
<dbReference type="Gene3D" id="3.30.300.30">
    <property type="match status" value="1"/>
</dbReference>
<dbReference type="PANTHER" id="PTHR24096">
    <property type="entry name" value="LONG-CHAIN-FATTY-ACID--COA LIGASE"/>
    <property type="match status" value="1"/>
</dbReference>
<evidence type="ECO:0000313" key="4">
    <source>
        <dbReference type="EMBL" id="PNS98745.1"/>
    </source>
</evidence>
<dbReference type="HOGENOM" id="CLU_2709411_0_0_1"/>
<comment type="similarity">
    <text evidence="1">Belongs to the ATP-dependent AMP-binding enzyme family.</text>
</comment>
<dbReference type="Proteomes" id="UP000006729">
    <property type="component" value="Chromosome 16"/>
</dbReference>
<gene>
    <name evidence="4" type="ORF">POPTR_016G093700</name>
</gene>
<protein>
    <recommendedName>
        <fullName evidence="3">AMP-binding enzyme C-terminal domain-containing protein</fullName>
    </recommendedName>
</protein>
<dbReference type="GO" id="GO:0016874">
    <property type="term" value="F:ligase activity"/>
    <property type="evidence" value="ECO:0007669"/>
    <property type="project" value="UniProtKB-KW"/>
</dbReference>
<name>B9IFR6_POPTR</name>